<dbReference type="Pfam" id="PF03140">
    <property type="entry name" value="DUF247"/>
    <property type="match status" value="1"/>
</dbReference>
<dbReference type="EMBL" id="JBGMDY010000005">
    <property type="protein sequence ID" value="KAL2335193.1"/>
    <property type="molecule type" value="Genomic_DNA"/>
</dbReference>
<sequence length="449" mass="52031">MVNNTIYSREELLIESIFSHSVPKIQKVAHYLRDRKHFAKHYSPRLVSIGPIHHGAKNLQPGEKYKLMWASMYLKRTKQDAQALYQKIASKIKQLKELFVDVVIGNVHDDEKLSWMLFVDGCALLQILDKGELDEPEELKVKVDQLVLVWQDVLLLENQLPYKVLQLLSGHENDAKLLETMKKFIVCHHLSPVRPTKKQDTGEDNALVEEGHTRVDIKNNDTLQGEVETPFHLLDQLHRNVLDDQDQKMEDTRSKQNTDDDCDMITYRNIKELRAAGIKMKANHSHKLRDISFSYPLLCLWEELRLPKIIVDYTTAPTYLNLIAYEMCPDFKNNYEICSFVAFMDSLIDHPDDVKELRSAGILYNVLGSDEEVEKLFNTIGTDLVHDRKIYSHVRCQIEKHYRSKCRTWIALGCHTYFATPWAITALFAAVLALVLTFIQAWFAVNPKK</sequence>
<dbReference type="AlphaFoldDB" id="A0ABD1MI51"/>
<dbReference type="Proteomes" id="UP001603857">
    <property type="component" value="Unassembled WGS sequence"/>
</dbReference>
<dbReference type="PANTHER" id="PTHR31549:SF191">
    <property type="entry name" value="DUF247 DOMAIN PROTEIN"/>
    <property type="match status" value="1"/>
</dbReference>
<dbReference type="PANTHER" id="PTHR31549">
    <property type="entry name" value="PROTEIN, PUTATIVE (DUF247)-RELATED-RELATED"/>
    <property type="match status" value="1"/>
</dbReference>
<keyword evidence="3" id="KW-1185">Reference proteome</keyword>
<gene>
    <name evidence="2" type="ORF">Fmac_016406</name>
</gene>
<keyword evidence="1" id="KW-0472">Membrane</keyword>
<feature type="transmembrane region" description="Helical" evidence="1">
    <location>
        <begin position="422"/>
        <end position="445"/>
    </location>
</feature>
<evidence type="ECO:0000313" key="3">
    <source>
        <dbReference type="Proteomes" id="UP001603857"/>
    </source>
</evidence>
<name>A0ABD1MI51_9FABA</name>
<proteinExistence type="predicted"/>
<comment type="caution">
    <text evidence="2">The sequence shown here is derived from an EMBL/GenBank/DDBJ whole genome shotgun (WGS) entry which is preliminary data.</text>
</comment>
<organism evidence="2 3">
    <name type="scientific">Flemingia macrophylla</name>
    <dbReference type="NCBI Taxonomy" id="520843"/>
    <lineage>
        <taxon>Eukaryota</taxon>
        <taxon>Viridiplantae</taxon>
        <taxon>Streptophyta</taxon>
        <taxon>Embryophyta</taxon>
        <taxon>Tracheophyta</taxon>
        <taxon>Spermatophyta</taxon>
        <taxon>Magnoliopsida</taxon>
        <taxon>eudicotyledons</taxon>
        <taxon>Gunneridae</taxon>
        <taxon>Pentapetalae</taxon>
        <taxon>rosids</taxon>
        <taxon>fabids</taxon>
        <taxon>Fabales</taxon>
        <taxon>Fabaceae</taxon>
        <taxon>Papilionoideae</taxon>
        <taxon>50 kb inversion clade</taxon>
        <taxon>NPAAA clade</taxon>
        <taxon>indigoferoid/millettioid clade</taxon>
        <taxon>Phaseoleae</taxon>
        <taxon>Flemingia</taxon>
    </lineage>
</organism>
<accession>A0ABD1MI51</accession>
<evidence type="ECO:0000256" key="1">
    <source>
        <dbReference type="SAM" id="Phobius"/>
    </source>
</evidence>
<keyword evidence="1" id="KW-1133">Transmembrane helix</keyword>
<reference evidence="2 3" key="1">
    <citation type="submission" date="2024-08" db="EMBL/GenBank/DDBJ databases">
        <title>Insights into the chromosomal genome structure of Flemingia macrophylla.</title>
        <authorList>
            <person name="Ding Y."/>
            <person name="Zhao Y."/>
            <person name="Bi W."/>
            <person name="Wu M."/>
            <person name="Zhao G."/>
            <person name="Gong Y."/>
            <person name="Li W."/>
            <person name="Zhang P."/>
        </authorList>
    </citation>
    <scope>NUCLEOTIDE SEQUENCE [LARGE SCALE GENOMIC DNA]</scope>
    <source>
        <strain evidence="2">DYQJB</strain>
        <tissue evidence="2">Leaf</tissue>
    </source>
</reference>
<dbReference type="InterPro" id="IPR004158">
    <property type="entry name" value="DUF247_pln"/>
</dbReference>
<protein>
    <submittedName>
        <fullName evidence="2">Uncharacterized protein</fullName>
    </submittedName>
</protein>
<evidence type="ECO:0000313" key="2">
    <source>
        <dbReference type="EMBL" id="KAL2335193.1"/>
    </source>
</evidence>
<keyword evidence="1" id="KW-0812">Transmembrane</keyword>